<dbReference type="Proteomes" id="UP000799291">
    <property type="component" value="Unassembled WGS sequence"/>
</dbReference>
<keyword evidence="1 3" id="KW-0853">WD repeat</keyword>
<dbReference type="InterPro" id="IPR036322">
    <property type="entry name" value="WD40_repeat_dom_sf"/>
</dbReference>
<dbReference type="InterPro" id="IPR020472">
    <property type="entry name" value="WD40_PAC1"/>
</dbReference>
<evidence type="ECO:0000256" key="3">
    <source>
        <dbReference type="PROSITE-ProRule" id="PRU00221"/>
    </source>
</evidence>
<dbReference type="PROSITE" id="PS00678">
    <property type="entry name" value="WD_REPEATS_1"/>
    <property type="match status" value="5"/>
</dbReference>
<dbReference type="SMART" id="SM00320">
    <property type="entry name" value="WD40"/>
    <property type="match status" value="11"/>
</dbReference>
<protein>
    <submittedName>
        <fullName evidence="5">WD40 repeat-like protein</fullName>
    </submittedName>
</protein>
<dbReference type="Gene3D" id="2.130.10.10">
    <property type="entry name" value="YVTN repeat-like/Quinoprotein amine dehydrogenase"/>
    <property type="match status" value="4"/>
</dbReference>
<feature type="repeat" description="WD" evidence="3">
    <location>
        <begin position="641"/>
        <end position="673"/>
    </location>
</feature>
<feature type="repeat" description="WD" evidence="3">
    <location>
        <begin position="728"/>
        <end position="769"/>
    </location>
</feature>
<dbReference type="CDD" id="cd00200">
    <property type="entry name" value="WD40"/>
    <property type="match status" value="2"/>
</dbReference>
<accession>A0A6G1IIW4</accession>
<dbReference type="PRINTS" id="PR00320">
    <property type="entry name" value="GPROTEINBRPT"/>
</dbReference>
<reference evidence="5" key="1">
    <citation type="journal article" date="2020" name="Stud. Mycol.">
        <title>101 Dothideomycetes genomes: a test case for predicting lifestyles and emergence of pathogens.</title>
        <authorList>
            <person name="Haridas S."/>
            <person name="Albert R."/>
            <person name="Binder M."/>
            <person name="Bloem J."/>
            <person name="Labutti K."/>
            <person name="Salamov A."/>
            <person name="Andreopoulos B."/>
            <person name="Baker S."/>
            <person name="Barry K."/>
            <person name="Bills G."/>
            <person name="Bluhm B."/>
            <person name="Cannon C."/>
            <person name="Castanera R."/>
            <person name="Culley D."/>
            <person name="Daum C."/>
            <person name="Ezra D."/>
            <person name="Gonzalez J."/>
            <person name="Henrissat B."/>
            <person name="Kuo A."/>
            <person name="Liang C."/>
            <person name="Lipzen A."/>
            <person name="Lutzoni F."/>
            <person name="Magnuson J."/>
            <person name="Mondo S."/>
            <person name="Nolan M."/>
            <person name="Ohm R."/>
            <person name="Pangilinan J."/>
            <person name="Park H.-J."/>
            <person name="Ramirez L."/>
            <person name="Alfaro M."/>
            <person name="Sun H."/>
            <person name="Tritt A."/>
            <person name="Yoshinaga Y."/>
            <person name="Zwiers L.-H."/>
            <person name="Turgeon B."/>
            <person name="Goodwin S."/>
            <person name="Spatafora J."/>
            <person name="Crous P."/>
            <person name="Grigoriev I."/>
        </authorList>
    </citation>
    <scope>NUCLEOTIDE SEQUENCE</scope>
    <source>
        <strain evidence="5">CBS 122367</strain>
    </source>
</reference>
<gene>
    <name evidence="5" type="ORF">K458DRAFT_349243</name>
</gene>
<dbReference type="PROSITE" id="PS50294">
    <property type="entry name" value="WD_REPEATS_REGION"/>
    <property type="match status" value="7"/>
</dbReference>
<feature type="repeat" description="WD" evidence="3">
    <location>
        <begin position="330"/>
        <end position="371"/>
    </location>
</feature>
<feature type="repeat" description="WD" evidence="3">
    <location>
        <begin position="684"/>
        <end position="717"/>
    </location>
</feature>
<evidence type="ECO:0000313" key="6">
    <source>
        <dbReference type="Proteomes" id="UP000799291"/>
    </source>
</evidence>
<evidence type="ECO:0000256" key="2">
    <source>
        <dbReference type="ARBA" id="ARBA00022737"/>
    </source>
</evidence>
<proteinExistence type="predicted"/>
<keyword evidence="2" id="KW-0677">Repeat</keyword>
<name>A0A6G1IIW4_9PLEO</name>
<dbReference type="OrthoDB" id="538223at2759"/>
<feature type="repeat" description="WD" evidence="3">
    <location>
        <begin position="557"/>
        <end position="598"/>
    </location>
</feature>
<dbReference type="AlphaFoldDB" id="A0A6G1IIW4"/>
<organism evidence="5 6">
    <name type="scientific">Lentithecium fluviatile CBS 122367</name>
    <dbReference type="NCBI Taxonomy" id="1168545"/>
    <lineage>
        <taxon>Eukaryota</taxon>
        <taxon>Fungi</taxon>
        <taxon>Dikarya</taxon>
        <taxon>Ascomycota</taxon>
        <taxon>Pezizomycotina</taxon>
        <taxon>Dothideomycetes</taxon>
        <taxon>Pleosporomycetidae</taxon>
        <taxon>Pleosporales</taxon>
        <taxon>Massarineae</taxon>
        <taxon>Lentitheciaceae</taxon>
        <taxon>Lentithecium</taxon>
    </lineage>
</organism>
<dbReference type="PROSITE" id="PS50082">
    <property type="entry name" value="WD_REPEATS_2"/>
    <property type="match status" value="7"/>
</dbReference>
<dbReference type="Pfam" id="PF00400">
    <property type="entry name" value="WD40"/>
    <property type="match status" value="8"/>
</dbReference>
<evidence type="ECO:0000313" key="5">
    <source>
        <dbReference type="EMBL" id="KAF2678075.1"/>
    </source>
</evidence>
<dbReference type="InterPro" id="IPR019775">
    <property type="entry name" value="WD40_repeat_CS"/>
</dbReference>
<dbReference type="InterPro" id="IPR015943">
    <property type="entry name" value="WD40/YVTN_repeat-like_dom_sf"/>
</dbReference>
<evidence type="ECO:0000256" key="1">
    <source>
        <dbReference type="ARBA" id="ARBA00022574"/>
    </source>
</evidence>
<dbReference type="PANTHER" id="PTHR19879:SF9">
    <property type="entry name" value="TRANSCRIPTION INITIATION FACTOR TFIID SUBUNIT 5"/>
    <property type="match status" value="1"/>
</dbReference>
<sequence>MIKQTQDAPSNFLWLNMALDIVTASPTPWNAPDIMEELKTKAPDIDTMYSERRKNMAKFREKDRDYCTRALSAVATAYRPLLDRELEAILNLPPEVDLTTLIEGILSPFLKLYKDKGSKSRRVYFVHLSAKDFIRRGLNAPGMRVEHSIMTIRCLDIMRETFQGASSALPVDYAAIFWIKHLSELNGDDEGGAISKAINFLRKDSVRWLEVLDSWNLLSEALAMIAKLDLAPTEQARKSSDIDTQKLRQTVQDVSRFLKVHWLWKSTSTWEEGSQTEDDKNSRINPSNSLLFYPSRTALRQEQLKEHFKWLAAAPIINLSDTASRESLHAMRHPDWVRGCTFSLDGRMVASASDDRRVRLWDVETGKLQHVLEGFTGYVYSVAISKSGPNGHALLAAFESKAIRVWELYTGRMVTILKDGVDTEDVAERTDKADNEGDKSEGESDEIVQNFDVAGISITQDGARLAAATRKQVIVWETDSFKATVWEDEEGSDKFLQRVVFSQEGRLLASSAGSQITVWDAITGKVARRLPKCRPRPPDEALEDSQDELDEEEQDKAAGHSGAIDGLAFSPGAKFLASGSDDHTARIWDVETGTTLAVLRYHGSHVNSVSFSADGIYLATGSTDETIGIWKQQTSGDWSCGPGHTKEVRCVAISEGGETIASASSDGVICLWDGVTGIRQRTMDQGHNRSVTALVFSQDGTRLVSASSDNHACVWEVGVKKKGLMHRLEGHEDWIRAVAVSPNMSLVATGSDDKTVRVWDISAAEAKEAGKEDEAERSVPCRVFKGHTDWVYSVAFSPDGLHLASAGDDRHVMIWDLEGQGDKATPDKNLGNNAMSDLIRGLVFSTDGGSVLTVGTSMVVMVWNPNVPEQEPCLLQVENRSDFKSMQIRKDHPNVLLNESGAWPFELDVAAMGNAAAGTLQCPRRDVPPPWSPVSVIDDGRWITWDNDKVIFLPTEFQPASSSSYQVQGHSVVIGTESGQVLLFRLEREHRARTSSPA</sequence>
<dbReference type="EMBL" id="MU005615">
    <property type="protein sequence ID" value="KAF2678075.1"/>
    <property type="molecule type" value="Genomic_DNA"/>
</dbReference>
<feature type="repeat" description="WD" evidence="3">
    <location>
        <begin position="784"/>
        <end position="818"/>
    </location>
</feature>
<feature type="region of interest" description="Disordered" evidence="4">
    <location>
        <begin position="530"/>
        <end position="558"/>
    </location>
</feature>
<evidence type="ECO:0000256" key="4">
    <source>
        <dbReference type="SAM" id="MobiDB-lite"/>
    </source>
</evidence>
<dbReference type="SUPFAM" id="SSF50978">
    <property type="entry name" value="WD40 repeat-like"/>
    <property type="match status" value="1"/>
</dbReference>
<feature type="repeat" description="WD" evidence="3">
    <location>
        <begin position="599"/>
        <end position="631"/>
    </location>
</feature>
<dbReference type="PANTHER" id="PTHR19879">
    <property type="entry name" value="TRANSCRIPTION INITIATION FACTOR TFIID"/>
    <property type="match status" value="1"/>
</dbReference>
<dbReference type="InterPro" id="IPR001680">
    <property type="entry name" value="WD40_rpt"/>
</dbReference>
<feature type="compositionally biased region" description="Acidic residues" evidence="4">
    <location>
        <begin position="540"/>
        <end position="554"/>
    </location>
</feature>
<keyword evidence="6" id="KW-1185">Reference proteome</keyword>
<dbReference type="SUPFAM" id="SSF69322">
    <property type="entry name" value="Tricorn protease domain 2"/>
    <property type="match status" value="1"/>
</dbReference>